<dbReference type="EMBL" id="CP111020">
    <property type="protein sequence ID" value="WAR14427.1"/>
    <property type="molecule type" value="Genomic_DNA"/>
</dbReference>
<evidence type="ECO:0000256" key="2">
    <source>
        <dbReference type="SAM" id="SignalP"/>
    </source>
</evidence>
<name>A0ABY7EZZ6_MYAAR</name>
<protein>
    <submittedName>
        <fullName evidence="3">Uncharacterized protein</fullName>
    </submittedName>
</protein>
<organism evidence="3 4">
    <name type="scientific">Mya arenaria</name>
    <name type="common">Soft-shell clam</name>
    <dbReference type="NCBI Taxonomy" id="6604"/>
    <lineage>
        <taxon>Eukaryota</taxon>
        <taxon>Metazoa</taxon>
        <taxon>Spiralia</taxon>
        <taxon>Lophotrochozoa</taxon>
        <taxon>Mollusca</taxon>
        <taxon>Bivalvia</taxon>
        <taxon>Autobranchia</taxon>
        <taxon>Heteroconchia</taxon>
        <taxon>Euheterodonta</taxon>
        <taxon>Imparidentia</taxon>
        <taxon>Neoheterodontei</taxon>
        <taxon>Myida</taxon>
        <taxon>Myoidea</taxon>
        <taxon>Myidae</taxon>
        <taxon>Mya</taxon>
    </lineage>
</organism>
<keyword evidence="2" id="KW-0732">Signal</keyword>
<feature type="chain" id="PRO_5046408231" evidence="2">
    <location>
        <begin position="19"/>
        <end position="465"/>
    </location>
</feature>
<accession>A0ABY7EZZ6</accession>
<evidence type="ECO:0000256" key="1">
    <source>
        <dbReference type="SAM" id="MobiDB-lite"/>
    </source>
</evidence>
<gene>
    <name evidence="3" type="ORF">MAR_004532</name>
</gene>
<evidence type="ECO:0000313" key="3">
    <source>
        <dbReference type="EMBL" id="WAR14427.1"/>
    </source>
</evidence>
<sequence>MRVVSFVLFLASWSMLDAYGGLIQRKYITKRSSKKIASTEQFDVNSRNIVKDIPKEAPVAEAPNVNGEEDQPPPNLAEAIHYLTRQAKRIHKNQPAKTTADTGSFQKNIAEPERYQSNDFVDNAIQTKQSLSQTVPIQPVYQQPVPNNVGVDIQTAIHQKENVASQPAMQGQQALHQMLLNQGQPALQTVHNNQFLTNQGSYVNRPIQMAAQSIPQGVDSMIPMQALPQSVSRHVLFPRVMPQQTPPQQYASGPRYVVIRSPETGALQLKEIGTFPRNSVAVRQTVPPQRPFTYPTVFQDSMSTTVVPYVHKQRPPRPPVYLTQAPTTTTTATTTTTTTTPAPVTTIPTTSAPAPTQPPVTQRITTPTTELPIPEAAPVDTHPASEHNAWEPSSEKQQAFFDKEMKKQNLEITKLQLEIQLLRQQTQAASNGQMPELEEMPPMLQRLHKKRMASAQYPFPFMGRK</sequence>
<keyword evidence="4" id="KW-1185">Reference proteome</keyword>
<dbReference type="Proteomes" id="UP001164746">
    <property type="component" value="Chromosome 9"/>
</dbReference>
<reference evidence="3" key="1">
    <citation type="submission" date="2022-11" db="EMBL/GenBank/DDBJ databases">
        <title>Centuries of genome instability and evolution in soft-shell clam transmissible cancer (bioRxiv).</title>
        <authorList>
            <person name="Hart S.F.M."/>
            <person name="Yonemitsu M.A."/>
            <person name="Giersch R.M."/>
            <person name="Beal B.F."/>
            <person name="Arriagada G."/>
            <person name="Davis B.W."/>
            <person name="Ostrander E.A."/>
            <person name="Goff S.P."/>
            <person name="Metzger M.J."/>
        </authorList>
    </citation>
    <scope>NUCLEOTIDE SEQUENCE</scope>
    <source>
        <strain evidence="3">MELC-2E11</strain>
        <tissue evidence="3">Siphon/mantle</tissue>
    </source>
</reference>
<proteinExistence type="predicted"/>
<evidence type="ECO:0000313" key="4">
    <source>
        <dbReference type="Proteomes" id="UP001164746"/>
    </source>
</evidence>
<feature type="region of interest" description="Disordered" evidence="1">
    <location>
        <begin position="329"/>
        <end position="364"/>
    </location>
</feature>
<feature type="signal peptide" evidence="2">
    <location>
        <begin position="1"/>
        <end position="18"/>
    </location>
</feature>